<evidence type="ECO:0000256" key="3">
    <source>
        <dbReference type="ARBA" id="ARBA00023235"/>
    </source>
</evidence>
<dbReference type="InterPro" id="IPR020094">
    <property type="entry name" value="TruA/RsuA/RluB/E/F_N"/>
</dbReference>
<evidence type="ECO:0000313" key="8">
    <source>
        <dbReference type="Proteomes" id="UP001596052"/>
    </source>
</evidence>
<gene>
    <name evidence="4 7" type="primary">truA</name>
    <name evidence="7" type="ORF">ACFQDI_15610</name>
</gene>
<comment type="caution">
    <text evidence="4">Lacks conserved residue(s) required for the propagation of feature annotation.</text>
</comment>
<evidence type="ECO:0000313" key="7">
    <source>
        <dbReference type="EMBL" id="MFC5456290.1"/>
    </source>
</evidence>
<feature type="active site" description="Nucleophile" evidence="4">
    <location>
        <position position="71"/>
    </location>
</feature>
<dbReference type="NCBIfam" id="TIGR00071">
    <property type="entry name" value="hisT_truA"/>
    <property type="match status" value="1"/>
</dbReference>
<dbReference type="PANTHER" id="PTHR11142">
    <property type="entry name" value="PSEUDOURIDYLATE SYNTHASE"/>
    <property type="match status" value="1"/>
</dbReference>
<dbReference type="Gene3D" id="3.30.70.580">
    <property type="entry name" value="Pseudouridine synthase I, catalytic domain, N-terminal subdomain"/>
    <property type="match status" value="1"/>
</dbReference>
<dbReference type="RefSeq" id="WP_377168384.1">
    <property type="nucleotide sequence ID" value="NZ_JBHSMQ010000005.1"/>
</dbReference>
<keyword evidence="2 4" id="KW-0819">tRNA processing</keyword>
<dbReference type="HAMAP" id="MF_00171">
    <property type="entry name" value="TruA"/>
    <property type="match status" value="1"/>
</dbReference>
<keyword evidence="8" id="KW-1185">Reference proteome</keyword>
<dbReference type="InterPro" id="IPR020103">
    <property type="entry name" value="PsdUridine_synth_cat_dom_sf"/>
</dbReference>
<keyword evidence="3 4" id="KW-0413">Isomerase</keyword>
<dbReference type="InterPro" id="IPR020097">
    <property type="entry name" value="PsdUridine_synth_TruA_a/b_dom"/>
</dbReference>
<sequence>MSRSDVESKAGRHHGPPPGFKRLRLTIAYCGTPWRGWQSQEGGGGIQDEINTAIRKATRIETRVQGSGRTDAGVHALAQTAHCDVPDTVRMSTEAWAHALNACLPLTIRILNVEECPPLFHARFDAAGKTYRYRIWRPRMLSPFEADRAWHVYGPLDLDAVRWCCEKLVGTHNFVRLSANRGDMPETERRQRTEKTTRTIHRAELREDGDLLTLEFSGDGFLYKMVRLIVGSLIHVARGREPKEWFARLLTDPTGPQSNQTAPACGLYLVRVEYPQGPI</sequence>
<feature type="domain" description="Pseudouridine synthase I TruA alpha/beta" evidence="6">
    <location>
        <begin position="29"/>
        <end position="125"/>
    </location>
</feature>
<dbReference type="Gene3D" id="3.30.70.660">
    <property type="entry name" value="Pseudouridine synthase I, catalytic domain, C-terminal subdomain"/>
    <property type="match status" value="1"/>
</dbReference>
<comment type="subunit">
    <text evidence="4">Homodimer.</text>
</comment>
<comment type="similarity">
    <text evidence="1 4 5">Belongs to the tRNA pseudouridine synthase TruA family.</text>
</comment>
<evidence type="ECO:0000259" key="6">
    <source>
        <dbReference type="Pfam" id="PF01416"/>
    </source>
</evidence>
<accession>A0ABW0KS31</accession>
<protein>
    <recommendedName>
        <fullName evidence="4">tRNA pseudouridine synthase A</fullName>
        <ecNumber evidence="4">5.4.99.12</ecNumber>
    </recommendedName>
    <alternativeName>
        <fullName evidence="4">tRNA pseudouridine(38-40) synthase</fullName>
    </alternativeName>
    <alternativeName>
        <fullName evidence="4">tRNA pseudouridylate synthase I</fullName>
    </alternativeName>
    <alternativeName>
        <fullName evidence="4">tRNA-uridine isomerase I</fullName>
    </alternativeName>
</protein>
<organism evidence="7 8">
    <name type="scientific">Prosthecobacter fluviatilis</name>
    <dbReference type="NCBI Taxonomy" id="445931"/>
    <lineage>
        <taxon>Bacteria</taxon>
        <taxon>Pseudomonadati</taxon>
        <taxon>Verrucomicrobiota</taxon>
        <taxon>Verrucomicrobiia</taxon>
        <taxon>Verrucomicrobiales</taxon>
        <taxon>Verrucomicrobiaceae</taxon>
        <taxon>Prosthecobacter</taxon>
    </lineage>
</organism>
<evidence type="ECO:0000256" key="2">
    <source>
        <dbReference type="ARBA" id="ARBA00022694"/>
    </source>
</evidence>
<evidence type="ECO:0000256" key="5">
    <source>
        <dbReference type="RuleBase" id="RU003792"/>
    </source>
</evidence>
<comment type="catalytic activity">
    <reaction evidence="4 5">
        <text>uridine(38/39/40) in tRNA = pseudouridine(38/39/40) in tRNA</text>
        <dbReference type="Rhea" id="RHEA:22376"/>
        <dbReference type="Rhea" id="RHEA-COMP:10085"/>
        <dbReference type="Rhea" id="RHEA-COMP:10087"/>
        <dbReference type="ChEBI" id="CHEBI:65314"/>
        <dbReference type="ChEBI" id="CHEBI:65315"/>
        <dbReference type="EC" id="5.4.99.12"/>
    </reaction>
</comment>
<dbReference type="PANTHER" id="PTHR11142:SF0">
    <property type="entry name" value="TRNA PSEUDOURIDINE SYNTHASE-LIKE 1"/>
    <property type="match status" value="1"/>
</dbReference>
<dbReference type="InterPro" id="IPR001406">
    <property type="entry name" value="PsdUridine_synth_TruA"/>
</dbReference>
<comment type="caution">
    <text evidence="7">The sequence shown here is derived from an EMBL/GenBank/DDBJ whole genome shotgun (WGS) entry which is preliminary data.</text>
</comment>
<feature type="binding site" evidence="4">
    <location>
        <position position="131"/>
    </location>
    <ligand>
        <name>substrate</name>
    </ligand>
</feature>
<dbReference type="PIRSF" id="PIRSF001430">
    <property type="entry name" value="tRNA_psdUrid_synth"/>
    <property type="match status" value="1"/>
</dbReference>
<comment type="function">
    <text evidence="4">Formation of pseudouridine at positions 38, 39 and 40 in the anticodon stem and loop of transfer RNAs.</text>
</comment>
<dbReference type="Pfam" id="PF01416">
    <property type="entry name" value="PseudoU_synth_1"/>
    <property type="match status" value="2"/>
</dbReference>
<evidence type="ECO:0000256" key="4">
    <source>
        <dbReference type="HAMAP-Rule" id="MF_00171"/>
    </source>
</evidence>
<dbReference type="InterPro" id="IPR020095">
    <property type="entry name" value="PsdUridine_synth_TruA_C"/>
</dbReference>
<dbReference type="Proteomes" id="UP001596052">
    <property type="component" value="Unassembled WGS sequence"/>
</dbReference>
<dbReference type="GO" id="GO:0160147">
    <property type="term" value="F:tRNA pseudouridine(38-40) synthase activity"/>
    <property type="evidence" value="ECO:0007669"/>
    <property type="project" value="UniProtKB-EC"/>
</dbReference>
<reference evidence="8" key="1">
    <citation type="journal article" date="2019" name="Int. J. Syst. Evol. Microbiol.">
        <title>The Global Catalogue of Microorganisms (GCM) 10K type strain sequencing project: providing services to taxonomists for standard genome sequencing and annotation.</title>
        <authorList>
            <consortium name="The Broad Institute Genomics Platform"/>
            <consortium name="The Broad Institute Genome Sequencing Center for Infectious Disease"/>
            <person name="Wu L."/>
            <person name="Ma J."/>
        </authorList>
    </citation>
    <scope>NUCLEOTIDE SEQUENCE [LARGE SCALE GENOMIC DNA]</scope>
    <source>
        <strain evidence="8">CGMCC 4.1469</strain>
    </source>
</reference>
<feature type="domain" description="Pseudouridine synthase I TruA alpha/beta" evidence="6">
    <location>
        <begin position="165"/>
        <end position="275"/>
    </location>
</feature>
<dbReference type="EMBL" id="JBHSMQ010000005">
    <property type="protein sequence ID" value="MFC5456290.1"/>
    <property type="molecule type" value="Genomic_DNA"/>
</dbReference>
<name>A0ABW0KS31_9BACT</name>
<proteinExistence type="inferred from homology"/>
<dbReference type="SUPFAM" id="SSF55120">
    <property type="entry name" value="Pseudouridine synthase"/>
    <property type="match status" value="1"/>
</dbReference>
<dbReference type="CDD" id="cd02570">
    <property type="entry name" value="PseudoU_synth_EcTruA"/>
    <property type="match status" value="1"/>
</dbReference>
<evidence type="ECO:0000256" key="1">
    <source>
        <dbReference type="ARBA" id="ARBA00009375"/>
    </source>
</evidence>
<dbReference type="EC" id="5.4.99.12" evidence="4"/>